<dbReference type="EMBL" id="JBGUAW010000006">
    <property type="protein sequence ID" value="MFA9461249.1"/>
    <property type="molecule type" value="Genomic_DNA"/>
</dbReference>
<feature type="transmembrane region" description="Helical" evidence="6">
    <location>
        <begin position="150"/>
        <end position="168"/>
    </location>
</feature>
<dbReference type="InterPro" id="IPR000620">
    <property type="entry name" value="EamA_dom"/>
</dbReference>
<dbReference type="Pfam" id="PF00892">
    <property type="entry name" value="EamA"/>
    <property type="match status" value="2"/>
</dbReference>
<comment type="caution">
    <text evidence="8">The sequence shown here is derived from an EMBL/GenBank/DDBJ whole genome shotgun (WGS) entry which is preliminary data.</text>
</comment>
<comment type="subcellular location">
    <subcellularLocation>
        <location evidence="1">Membrane</location>
        <topology evidence="1">Multi-pass membrane protein</topology>
    </subcellularLocation>
</comment>
<keyword evidence="3 6" id="KW-1133">Transmembrane helix</keyword>
<dbReference type="Proteomes" id="UP001575181">
    <property type="component" value="Unassembled WGS sequence"/>
</dbReference>
<name>A0ABV4TV90_9GAMM</name>
<proteinExistence type="predicted"/>
<accession>A0ABV4TV90</accession>
<feature type="domain" description="EamA" evidence="7">
    <location>
        <begin position="150"/>
        <end position="277"/>
    </location>
</feature>
<evidence type="ECO:0000256" key="5">
    <source>
        <dbReference type="SAM" id="MobiDB-lite"/>
    </source>
</evidence>
<keyword evidence="4 6" id="KW-0472">Membrane</keyword>
<organism evidence="8 9">
    <name type="scientific">Thiohalorhabdus methylotrophus</name>
    <dbReference type="NCBI Taxonomy" id="3242694"/>
    <lineage>
        <taxon>Bacteria</taxon>
        <taxon>Pseudomonadati</taxon>
        <taxon>Pseudomonadota</taxon>
        <taxon>Gammaproteobacteria</taxon>
        <taxon>Thiohalorhabdales</taxon>
        <taxon>Thiohalorhabdaceae</taxon>
        <taxon>Thiohalorhabdus</taxon>
    </lineage>
</organism>
<feature type="transmembrane region" description="Helical" evidence="6">
    <location>
        <begin position="125"/>
        <end position="144"/>
    </location>
</feature>
<feature type="transmembrane region" description="Helical" evidence="6">
    <location>
        <begin position="237"/>
        <end position="256"/>
    </location>
</feature>
<dbReference type="InterPro" id="IPR037185">
    <property type="entry name" value="EmrE-like"/>
</dbReference>
<dbReference type="PANTHER" id="PTHR22911">
    <property type="entry name" value="ACYL-MALONYL CONDENSING ENZYME-RELATED"/>
    <property type="match status" value="1"/>
</dbReference>
<gene>
    <name evidence="8" type="ORF">ACERLL_10465</name>
</gene>
<reference evidence="8 9" key="1">
    <citation type="submission" date="2024-08" db="EMBL/GenBank/DDBJ databases">
        <title>Whole-genome sequencing of halo(alkali)philic microorganisms from hypersaline lakes.</title>
        <authorList>
            <person name="Sorokin D.Y."/>
            <person name="Merkel A.Y."/>
            <person name="Messina E."/>
            <person name="Yakimov M."/>
        </authorList>
    </citation>
    <scope>NUCLEOTIDE SEQUENCE [LARGE SCALE GENOMIC DNA]</scope>
    <source>
        <strain evidence="8 9">Cl-TMA</strain>
    </source>
</reference>
<feature type="transmembrane region" description="Helical" evidence="6">
    <location>
        <begin position="262"/>
        <end position="279"/>
    </location>
</feature>
<feature type="transmembrane region" description="Helical" evidence="6">
    <location>
        <begin position="180"/>
        <end position="200"/>
    </location>
</feature>
<evidence type="ECO:0000313" key="8">
    <source>
        <dbReference type="EMBL" id="MFA9461249.1"/>
    </source>
</evidence>
<evidence type="ECO:0000256" key="3">
    <source>
        <dbReference type="ARBA" id="ARBA00022989"/>
    </source>
</evidence>
<dbReference type="SUPFAM" id="SSF103481">
    <property type="entry name" value="Multidrug resistance efflux transporter EmrE"/>
    <property type="match status" value="2"/>
</dbReference>
<dbReference type="PANTHER" id="PTHR22911:SF6">
    <property type="entry name" value="SOLUTE CARRIER FAMILY 35 MEMBER G1"/>
    <property type="match status" value="1"/>
</dbReference>
<keyword evidence="2 6" id="KW-0812">Transmembrane</keyword>
<feature type="transmembrane region" description="Helical" evidence="6">
    <location>
        <begin position="206"/>
        <end position="225"/>
    </location>
</feature>
<evidence type="ECO:0000256" key="1">
    <source>
        <dbReference type="ARBA" id="ARBA00004141"/>
    </source>
</evidence>
<protein>
    <submittedName>
        <fullName evidence="8">DMT family transporter</fullName>
    </submittedName>
</protein>
<feature type="transmembrane region" description="Helical" evidence="6">
    <location>
        <begin position="70"/>
        <end position="89"/>
    </location>
</feature>
<feature type="transmembrane region" description="Helical" evidence="6">
    <location>
        <begin position="40"/>
        <end position="58"/>
    </location>
</feature>
<evidence type="ECO:0000256" key="4">
    <source>
        <dbReference type="ARBA" id="ARBA00023136"/>
    </source>
</evidence>
<feature type="transmembrane region" description="Helical" evidence="6">
    <location>
        <begin position="95"/>
        <end position="118"/>
    </location>
</feature>
<evidence type="ECO:0000256" key="2">
    <source>
        <dbReference type="ARBA" id="ARBA00022692"/>
    </source>
</evidence>
<evidence type="ECO:0000313" key="9">
    <source>
        <dbReference type="Proteomes" id="UP001575181"/>
    </source>
</evidence>
<evidence type="ECO:0000259" key="7">
    <source>
        <dbReference type="Pfam" id="PF00892"/>
    </source>
</evidence>
<feature type="domain" description="EamA" evidence="7">
    <location>
        <begin position="13"/>
        <end position="140"/>
    </location>
</feature>
<keyword evidence="9" id="KW-1185">Reference proteome</keyword>
<evidence type="ECO:0000256" key="6">
    <source>
        <dbReference type="SAM" id="Phobius"/>
    </source>
</evidence>
<feature type="region of interest" description="Disordered" evidence="5">
    <location>
        <begin position="283"/>
        <end position="322"/>
    </location>
</feature>
<dbReference type="RefSeq" id="WP_373656034.1">
    <property type="nucleotide sequence ID" value="NZ_JBGUAW010000006.1"/>
</dbReference>
<sequence>MRPEPRPYLAAATATASALMFALTGATVKAVSGHLPYLEMVFFRSALGLVFLLPWLLHRGLGSLRTRRPGLHLVRGVAGLGTIFGFFYALSNLELATAVLFNNTAPLFIPLFAVLLLGERSPASVWIAIPVGFVGVALILKPGMAPLNPAAFAGIGGAVLAAASYVVVRRLRETEPTSRVVFYFAAIATLLSALPLPWVWETPEPRLWLLLVAMGAAATGGQLFLTQAYALAPAARVGPFTYLVVVFSAGLGWVLWGEWLDPLSLVGAVLICGAGILAIQGRESGGKERLESGDGDAALARSEPRGDRTGPPSRRFSKGGRG</sequence>